<dbReference type="SUPFAM" id="SSF47413">
    <property type="entry name" value="lambda repressor-like DNA-binding domains"/>
    <property type="match status" value="1"/>
</dbReference>
<proteinExistence type="predicted"/>
<dbReference type="InterPro" id="IPR011051">
    <property type="entry name" value="RmlC_Cupin_sf"/>
</dbReference>
<dbReference type="SUPFAM" id="SSF51182">
    <property type="entry name" value="RmlC-like cupins"/>
    <property type="match status" value="1"/>
</dbReference>
<feature type="domain" description="HTH cro/C1-type" evidence="2">
    <location>
        <begin position="21"/>
        <end position="75"/>
    </location>
</feature>
<gene>
    <name evidence="3" type="ORF">SAJA_03205</name>
</gene>
<evidence type="ECO:0000313" key="3">
    <source>
        <dbReference type="EMBL" id="ROO31323.1"/>
    </source>
</evidence>
<organism evidence="3 4">
    <name type="scientific">Salinisphaera japonica YTM-1</name>
    <dbReference type="NCBI Taxonomy" id="1209778"/>
    <lineage>
        <taxon>Bacteria</taxon>
        <taxon>Pseudomonadati</taxon>
        <taxon>Pseudomonadota</taxon>
        <taxon>Gammaproteobacteria</taxon>
        <taxon>Salinisphaerales</taxon>
        <taxon>Salinisphaeraceae</taxon>
        <taxon>Salinisphaera</taxon>
    </lineage>
</organism>
<accession>A0A423Q028</accession>
<comment type="caution">
    <text evidence="3">The sequence shown here is derived from an EMBL/GenBank/DDBJ whole genome shotgun (WGS) entry which is preliminary data.</text>
</comment>
<dbReference type="Pfam" id="PF01381">
    <property type="entry name" value="HTH_3"/>
    <property type="match status" value="1"/>
</dbReference>
<dbReference type="Gene3D" id="2.60.120.10">
    <property type="entry name" value="Jelly Rolls"/>
    <property type="match status" value="1"/>
</dbReference>
<dbReference type="AlphaFoldDB" id="A0A423Q028"/>
<dbReference type="Proteomes" id="UP000285310">
    <property type="component" value="Unassembled WGS sequence"/>
</dbReference>
<dbReference type="InterPro" id="IPR050807">
    <property type="entry name" value="TransReg_Diox_bact_type"/>
</dbReference>
<protein>
    <submittedName>
        <fullName evidence="3">DNA-binding protein</fullName>
    </submittedName>
</protein>
<dbReference type="RefSeq" id="WP_123657198.1">
    <property type="nucleotide sequence ID" value="NZ_AYKG01000006.1"/>
</dbReference>
<dbReference type="InParanoid" id="A0A423Q028"/>
<dbReference type="Gene3D" id="1.10.260.40">
    <property type="entry name" value="lambda repressor-like DNA-binding domains"/>
    <property type="match status" value="1"/>
</dbReference>
<dbReference type="CDD" id="cd00093">
    <property type="entry name" value="HTH_XRE"/>
    <property type="match status" value="1"/>
</dbReference>
<dbReference type="InterPro" id="IPR001387">
    <property type="entry name" value="Cro/C1-type_HTH"/>
</dbReference>
<dbReference type="PANTHER" id="PTHR46797">
    <property type="entry name" value="HTH-TYPE TRANSCRIPTIONAL REGULATOR"/>
    <property type="match status" value="1"/>
</dbReference>
<evidence type="ECO:0000313" key="4">
    <source>
        <dbReference type="Proteomes" id="UP000285310"/>
    </source>
</evidence>
<sequence length="191" mass="20219">MPDATDNTPQSALLGHIADQLRRLRASRGLSASALARQAGIAKSTLTQLELGRGNPGIETLWALASTLGVPFAELITAAPADVAIVRAGQGTTTEDEQATMQATLIDTAWSGRRQSLYRLHLAAGAVHVSQAHLPATIEHLYVISGRLSAGPQDQPVVLAPGDYMRYAGDGAHVYQAHETDAEALLIMTYD</sequence>
<dbReference type="FunCoup" id="A0A423Q028">
    <property type="interactions" value="3"/>
</dbReference>
<evidence type="ECO:0000256" key="1">
    <source>
        <dbReference type="ARBA" id="ARBA00023125"/>
    </source>
</evidence>
<dbReference type="GO" id="GO:0003677">
    <property type="term" value="F:DNA binding"/>
    <property type="evidence" value="ECO:0007669"/>
    <property type="project" value="UniProtKB-KW"/>
</dbReference>
<dbReference type="PANTHER" id="PTHR46797:SF1">
    <property type="entry name" value="METHYLPHOSPHONATE SYNTHASE"/>
    <property type="match status" value="1"/>
</dbReference>
<dbReference type="InterPro" id="IPR014710">
    <property type="entry name" value="RmlC-like_jellyroll"/>
</dbReference>
<dbReference type="CDD" id="cd02209">
    <property type="entry name" value="cupin_XRE_C"/>
    <property type="match status" value="1"/>
</dbReference>
<dbReference type="InterPro" id="IPR010982">
    <property type="entry name" value="Lambda_DNA-bd_dom_sf"/>
</dbReference>
<dbReference type="PROSITE" id="PS50943">
    <property type="entry name" value="HTH_CROC1"/>
    <property type="match status" value="1"/>
</dbReference>
<dbReference type="EMBL" id="AYKG01000006">
    <property type="protein sequence ID" value="ROO31323.1"/>
    <property type="molecule type" value="Genomic_DNA"/>
</dbReference>
<dbReference type="SMART" id="SM00530">
    <property type="entry name" value="HTH_XRE"/>
    <property type="match status" value="1"/>
</dbReference>
<dbReference type="GO" id="GO:0003700">
    <property type="term" value="F:DNA-binding transcription factor activity"/>
    <property type="evidence" value="ECO:0007669"/>
    <property type="project" value="TreeGrafter"/>
</dbReference>
<keyword evidence="4" id="KW-1185">Reference proteome</keyword>
<dbReference type="OrthoDB" id="9792093at2"/>
<dbReference type="GO" id="GO:0005829">
    <property type="term" value="C:cytosol"/>
    <property type="evidence" value="ECO:0007669"/>
    <property type="project" value="TreeGrafter"/>
</dbReference>
<keyword evidence="1 3" id="KW-0238">DNA-binding</keyword>
<reference evidence="3 4" key="1">
    <citation type="submission" date="2013-10" db="EMBL/GenBank/DDBJ databases">
        <title>Salinisphaera japonica YTM-1 Genome Sequencing.</title>
        <authorList>
            <person name="Lai Q."/>
            <person name="Li C."/>
            <person name="Shao Z."/>
        </authorList>
    </citation>
    <scope>NUCLEOTIDE SEQUENCE [LARGE SCALE GENOMIC DNA]</scope>
    <source>
        <strain evidence="3 4">YTM-1</strain>
    </source>
</reference>
<name>A0A423Q028_9GAMM</name>
<evidence type="ECO:0000259" key="2">
    <source>
        <dbReference type="PROSITE" id="PS50943"/>
    </source>
</evidence>